<dbReference type="Gene3D" id="1.10.10.60">
    <property type="entry name" value="Homeodomain-like"/>
    <property type="match status" value="1"/>
</dbReference>
<gene>
    <name evidence="5" type="ORF">HT102_06155</name>
</gene>
<evidence type="ECO:0000256" key="3">
    <source>
        <dbReference type="SAM" id="MobiDB-lite"/>
    </source>
</evidence>
<dbReference type="InterPro" id="IPR036271">
    <property type="entry name" value="Tet_transcr_reg_TetR-rel_C_sf"/>
</dbReference>
<protein>
    <submittedName>
        <fullName evidence="5">TetR family transcriptional regulator</fullName>
    </submittedName>
</protein>
<evidence type="ECO:0000313" key="6">
    <source>
        <dbReference type="Proteomes" id="UP000642993"/>
    </source>
</evidence>
<feature type="region of interest" description="Disordered" evidence="3">
    <location>
        <begin position="1"/>
        <end position="21"/>
    </location>
</feature>
<dbReference type="PROSITE" id="PS50977">
    <property type="entry name" value="HTH_TETR_2"/>
    <property type="match status" value="1"/>
</dbReference>
<evidence type="ECO:0000259" key="4">
    <source>
        <dbReference type="PROSITE" id="PS50977"/>
    </source>
</evidence>
<reference evidence="5" key="1">
    <citation type="submission" date="2020-09" db="EMBL/GenBank/DDBJ databases">
        <title>Hoyosella lacisalsi sp. nov., a halotolerant actinobacterium isolated from soil of Lake Gudzhirganskoe.</title>
        <authorList>
            <person name="Yang Q."/>
            <person name="Guo P.Y."/>
            <person name="Liu S.W."/>
            <person name="Li F.N."/>
            <person name="Sun C.H."/>
        </authorList>
    </citation>
    <scope>NUCLEOTIDE SEQUENCE</scope>
    <source>
        <strain evidence="5">G463</strain>
    </source>
</reference>
<feature type="DNA-binding region" description="H-T-H motif" evidence="2">
    <location>
        <begin position="41"/>
        <end position="60"/>
    </location>
</feature>
<dbReference type="RefSeq" id="WP_192038542.1">
    <property type="nucleotide sequence ID" value="NZ_JACYWE010000003.1"/>
</dbReference>
<accession>A0A927JB64</accession>
<keyword evidence="1 2" id="KW-0238">DNA-binding</keyword>
<dbReference type="InterPro" id="IPR001647">
    <property type="entry name" value="HTH_TetR"/>
</dbReference>
<evidence type="ECO:0000256" key="2">
    <source>
        <dbReference type="PROSITE-ProRule" id="PRU00335"/>
    </source>
</evidence>
<dbReference type="Pfam" id="PF00440">
    <property type="entry name" value="TetR_N"/>
    <property type="match status" value="1"/>
</dbReference>
<dbReference type="PANTHER" id="PTHR30055">
    <property type="entry name" value="HTH-TYPE TRANSCRIPTIONAL REGULATOR RUTR"/>
    <property type="match status" value="1"/>
</dbReference>
<dbReference type="GO" id="GO:0003700">
    <property type="term" value="F:DNA-binding transcription factor activity"/>
    <property type="evidence" value="ECO:0007669"/>
    <property type="project" value="TreeGrafter"/>
</dbReference>
<dbReference type="Proteomes" id="UP000642993">
    <property type="component" value="Unassembled WGS sequence"/>
</dbReference>
<dbReference type="AlphaFoldDB" id="A0A927JB64"/>
<dbReference type="GO" id="GO:0000976">
    <property type="term" value="F:transcription cis-regulatory region binding"/>
    <property type="evidence" value="ECO:0007669"/>
    <property type="project" value="TreeGrafter"/>
</dbReference>
<dbReference type="SUPFAM" id="SSF46689">
    <property type="entry name" value="Homeodomain-like"/>
    <property type="match status" value="1"/>
</dbReference>
<dbReference type="InterPro" id="IPR041678">
    <property type="entry name" value="TetR_C_16"/>
</dbReference>
<evidence type="ECO:0000256" key="1">
    <source>
        <dbReference type="ARBA" id="ARBA00023125"/>
    </source>
</evidence>
<dbReference type="InterPro" id="IPR050109">
    <property type="entry name" value="HTH-type_TetR-like_transc_reg"/>
</dbReference>
<name>A0A927JB64_9ACTN</name>
<comment type="caution">
    <text evidence="5">The sequence shown here is derived from an EMBL/GenBank/DDBJ whole genome shotgun (WGS) entry which is preliminary data.</text>
</comment>
<dbReference type="PANTHER" id="PTHR30055:SF235">
    <property type="entry name" value="TRANSCRIPTIONAL REGULATORY PROTEIN"/>
    <property type="match status" value="1"/>
</dbReference>
<proteinExistence type="predicted"/>
<dbReference type="Pfam" id="PF17920">
    <property type="entry name" value="TetR_C_16"/>
    <property type="match status" value="1"/>
</dbReference>
<dbReference type="SUPFAM" id="SSF48498">
    <property type="entry name" value="Tetracyclin repressor-like, C-terminal domain"/>
    <property type="match status" value="1"/>
</dbReference>
<dbReference type="InterPro" id="IPR009057">
    <property type="entry name" value="Homeodomain-like_sf"/>
</dbReference>
<sequence length="205" mass="22283">MPEQPQASQRGRRPGDPAETRDNILDAARGLFAEAGFDKASIRRIAARAQVDPALIHHHFGTKQQLFIAAMRAPVNPVDIVKGIIDGPPSELGHRIAEAFVGVWDSPAGTGLAHTLRAVLAQDGMTIAIREFVNHQLVPVLITALDGDEQERRFRANLALSQLLGLAVTRYLVRIEPIADVPATEVVRHIAPTLQHYLTGPLDAD</sequence>
<keyword evidence="6" id="KW-1185">Reference proteome</keyword>
<dbReference type="PRINTS" id="PR00455">
    <property type="entry name" value="HTHTETR"/>
</dbReference>
<dbReference type="EMBL" id="JACYWE010000003">
    <property type="protein sequence ID" value="MBD8506064.1"/>
    <property type="molecule type" value="Genomic_DNA"/>
</dbReference>
<evidence type="ECO:0000313" key="5">
    <source>
        <dbReference type="EMBL" id="MBD8506064.1"/>
    </source>
</evidence>
<organism evidence="5 6">
    <name type="scientific">Lolliginicoccus lacisalsi</name>
    <dbReference type="NCBI Taxonomy" id="2742202"/>
    <lineage>
        <taxon>Bacteria</taxon>
        <taxon>Bacillati</taxon>
        <taxon>Actinomycetota</taxon>
        <taxon>Actinomycetes</taxon>
        <taxon>Mycobacteriales</taxon>
        <taxon>Hoyosellaceae</taxon>
        <taxon>Lolliginicoccus</taxon>
    </lineage>
</organism>
<dbReference type="Gene3D" id="1.10.357.10">
    <property type="entry name" value="Tetracycline Repressor, domain 2"/>
    <property type="match status" value="1"/>
</dbReference>
<feature type="domain" description="HTH tetR-type" evidence="4">
    <location>
        <begin position="18"/>
        <end position="78"/>
    </location>
</feature>